<dbReference type="KEGG" id="cbei:LF65_01436"/>
<feature type="coiled-coil region" evidence="1">
    <location>
        <begin position="263"/>
        <end position="311"/>
    </location>
</feature>
<dbReference type="RefSeq" id="WP_041895157.1">
    <property type="nucleotide sequence ID" value="NZ_CP010086.2"/>
</dbReference>
<proteinExistence type="predicted"/>
<gene>
    <name evidence="2" type="ORF">LF65_01436</name>
</gene>
<accession>A0A0B5QMM4</accession>
<protein>
    <recommendedName>
        <fullName evidence="4">DUF3800 domain-containing protein</fullName>
    </recommendedName>
</protein>
<dbReference type="Proteomes" id="UP000031866">
    <property type="component" value="Chromosome"/>
</dbReference>
<name>A0A0B5QMM4_CLOBE</name>
<reference evidence="3" key="1">
    <citation type="submission" date="2014-12" db="EMBL/GenBank/DDBJ databases">
        <title>Genome sequence of Clostridium beijerinckii strain 59B.</title>
        <authorList>
            <person name="Little G.T."/>
            <person name="Minton N.P."/>
        </authorList>
    </citation>
    <scope>NUCLEOTIDE SEQUENCE [LARGE SCALE GENOMIC DNA]</scope>
    <source>
        <strain evidence="3">59B</strain>
    </source>
</reference>
<evidence type="ECO:0000256" key="1">
    <source>
        <dbReference type="SAM" id="Coils"/>
    </source>
</evidence>
<evidence type="ECO:0008006" key="4">
    <source>
        <dbReference type="Google" id="ProtNLM"/>
    </source>
</evidence>
<dbReference type="OrthoDB" id="2350294at2"/>
<dbReference type="EMBL" id="CP010086">
    <property type="protein sequence ID" value="AJG98048.1"/>
    <property type="molecule type" value="Genomic_DNA"/>
</dbReference>
<evidence type="ECO:0000313" key="2">
    <source>
        <dbReference type="EMBL" id="AJG98048.1"/>
    </source>
</evidence>
<sequence>MGKKYVMFIDERGIRSLDKSGNFSMVGLIFEYDYCIDWKNSECELKRKLNEYKKECLLDSDANIPMDNIILKEEVYKNIDKIIISEFVNKLPTLISRLRFKIISSSIKQNLNESDDSYSIVTKRLLKKFYSFITKNDGESGGIVIEAKVGNRNCSIMQNFFDIYNNRNINLSMQDNVQNKINTFIVSDKNNKIYGSGIEILNIITNVFFRVLNGNREINEELVSYIEYGNRDKIFSELKHNVYNDLEIGISRSQLQAISHNYIEGFNKELKLLKEQLKLKDTRIKEKEKEISELTSEIKLLSKQLERVLVNRKMII</sequence>
<keyword evidence="1" id="KW-0175">Coiled coil</keyword>
<organism evidence="2 3">
    <name type="scientific">Clostridium beijerinckii</name>
    <name type="common">Clostridium MP</name>
    <dbReference type="NCBI Taxonomy" id="1520"/>
    <lineage>
        <taxon>Bacteria</taxon>
        <taxon>Bacillati</taxon>
        <taxon>Bacillota</taxon>
        <taxon>Clostridia</taxon>
        <taxon>Eubacteriales</taxon>
        <taxon>Clostridiaceae</taxon>
        <taxon>Clostridium</taxon>
    </lineage>
</organism>
<dbReference type="AlphaFoldDB" id="A0A0B5QMM4"/>
<evidence type="ECO:0000313" key="3">
    <source>
        <dbReference type="Proteomes" id="UP000031866"/>
    </source>
</evidence>